<gene>
    <name evidence="2" type="ORF">SAMN04487992_106254</name>
</gene>
<evidence type="ECO:0000313" key="3">
    <source>
        <dbReference type="Proteomes" id="UP000182114"/>
    </source>
</evidence>
<sequence length="102" mass="11524">MKPSRIKHTITYLLLVLFLSMKITGLHALSHTTDDTVDDVCAICDHAIAHNLTPIIFPSTVDFHIENKVFPIEKKFASNYKTTVINTIVTSKLFCRPPPFLL</sequence>
<keyword evidence="1" id="KW-0732">Signal</keyword>
<dbReference type="EMBL" id="FNBD01000006">
    <property type="protein sequence ID" value="SDF03525.1"/>
    <property type="molecule type" value="Genomic_DNA"/>
</dbReference>
<feature type="chain" id="PRO_5010370588" evidence="1">
    <location>
        <begin position="29"/>
        <end position="102"/>
    </location>
</feature>
<proteinExistence type="predicted"/>
<organism evidence="2 3">
    <name type="scientific">Cellulophaga baltica</name>
    <dbReference type="NCBI Taxonomy" id="76594"/>
    <lineage>
        <taxon>Bacteria</taxon>
        <taxon>Pseudomonadati</taxon>
        <taxon>Bacteroidota</taxon>
        <taxon>Flavobacteriia</taxon>
        <taxon>Flavobacteriales</taxon>
        <taxon>Flavobacteriaceae</taxon>
        <taxon>Cellulophaga</taxon>
    </lineage>
</organism>
<accession>A0A1G7HSX0</accession>
<keyword evidence="3" id="KW-1185">Reference proteome</keyword>
<feature type="signal peptide" evidence="1">
    <location>
        <begin position="1"/>
        <end position="28"/>
    </location>
</feature>
<reference evidence="3" key="1">
    <citation type="submission" date="2016-10" db="EMBL/GenBank/DDBJ databases">
        <authorList>
            <person name="Varghese N."/>
            <person name="Submissions S."/>
        </authorList>
    </citation>
    <scope>NUCLEOTIDE SEQUENCE [LARGE SCALE GENOMIC DNA]</scope>
    <source>
        <strain evidence="3">DSM 24729</strain>
    </source>
</reference>
<protein>
    <submittedName>
        <fullName evidence="2">Uncharacterized protein</fullName>
    </submittedName>
</protein>
<name>A0A1G7HSX0_9FLAO</name>
<dbReference type="AlphaFoldDB" id="A0A1G7HSX0"/>
<dbReference type="Proteomes" id="UP000182114">
    <property type="component" value="Unassembled WGS sequence"/>
</dbReference>
<evidence type="ECO:0000256" key="1">
    <source>
        <dbReference type="SAM" id="SignalP"/>
    </source>
</evidence>
<evidence type="ECO:0000313" key="2">
    <source>
        <dbReference type="EMBL" id="SDF03525.1"/>
    </source>
</evidence>